<name>M0N290_9EURY</name>
<sequence length="102" mass="11288">MGTKTIGVTEEIYDRLAAEKHDDESFTDTLARLIDETTADWRHGFGRYGDADTDEFERVIAESHDDHASGLAESHAETLEELGFELDADGNVIASPDSDESR</sequence>
<dbReference type="Pfam" id="PF02697">
    <property type="entry name" value="VAPB_antitox"/>
    <property type="match status" value="1"/>
</dbReference>
<dbReference type="Proteomes" id="UP000011680">
    <property type="component" value="Unassembled WGS sequence"/>
</dbReference>
<comment type="caution">
    <text evidence="2">The sequence shown here is derived from an EMBL/GenBank/DDBJ whole genome shotgun (WGS) entry which is preliminary data.</text>
</comment>
<accession>M0N290</accession>
<organism evidence="2 3">
    <name type="scientific">Halococcus thailandensis JCM 13552</name>
    <dbReference type="NCBI Taxonomy" id="1227457"/>
    <lineage>
        <taxon>Archaea</taxon>
        <taxon>Methanobacteriati</taxon>
        <taxon>Methanobacteriota</taxon>
        <taxon>Stenosarchaea group</taxon>
        <taxon>Halobacteria</taxon>
        <taxon>Halobacteriales</taxon>
        <taxon>Halococcaceae</taxon>
        <taxon>Halococcus</taxon>
    </lineage>
</organism>
<dbReference type="OrthoDB" id="9187at2157"/>
<dbReference type="AlphaFoldDB" id="M0N290"/>
<dbReference type="PATRIC" id="fig|1227457.3.peg.2458"/>
<reference evidence="2 3" key="1">
    <citation type="journal article" date="2014" name="PLoS Genet.">
        <title>Phylogenetically driven sequencing of extremely halophilic archaea reveals strategies for static and dynamic osmo-response.</title>
        <authorList>
            <person name="Becker E.A."/>
            <person name="Seitzer P.M."/>
            <person name="Tritt A."/>
            <person name="Larsen D."/>
            <person name="Krusor M."/>
            <person name="Yao A.I."/>
            <person name="Wu D."/>
            <person name="Madern D."/>
            <person name="Eisen J.A."/>
            <person name="Darling A.E."/>
            <person name="Facciotti M.T."/>
        </authorList>
    </citation>
    <scope>NUCLEOTIDE SEQUENCE [LARGE SCALE GENOMIC DNA]</scope>
    <source>
        <strain evidence="2 3">JCM 13552</strain>
    </source>
</reference>
<keyword evidence="3" id="KW-1185">Reference proteome</keyword>
<evidence type="ECO:0000313" key="3">
    <source>
        <dbReference type="Proteomes" id="UP000011680"/>
    </source>
</evidence>
<evidence type="ECO:0000313" key="2">
    <source>
        <dbReference type="EMBL" id="EMA51981.1"/>
    </source>
</evidence>
<dbReference type="InterPro" id="IPR003847">
    <property type="entry name" value="Put_antitoxin"/>
</dbReference>
<dbReference type="RefSeq" id="WP_007741098.1">
    <property type="nucleotide sequence ID" value="NZ_AOMF01000161.1"/>
</dbReference>
<dbReference type="EMBL" id="AOMF01000161">
    <property type="protein sequence ID" value="EMA51981.1"/>
    <property type="molecule type" value="Genomic_DNA"/>
</dbReference>
<evidence type="ECO:0000256" key="1">
    <source>
        <dbReference type="ARBA" id="ARBA00022649"/>
    </source>
</evidence>
<proteinExistence type="predicted"/>
<protein>
    <submittedName>
        <fullName evidence="2">Uncharacterized protein</fullName>
    </submittedName>
</protein>
<keyword evidence="1" id="KW-1277">Toxin-antitoxin system</keyword>
<gene>
    <name evidence="2" type="ORF">C451_12929</name>
</gene>
<dbReference type="eggNOG" id="arCOG02681">
    <property type="taxonomic scope" value="Archaea"/>
</dbReference>